<organism evidence="1 2">
    <name type="scientific">Rariglobus hedericola</name>
    <dbReference type="NCBI Taxonomy" id="2597822"/>
    <lineage>
        <taxon>Bacteria</taxon>
        <taxon>Pseudomonadati</taxon>
        <taxon>Verrucomicrobiota</taxon>
        <taxon>Opitutia</taxon>
        <taxon>Opitutales</taxon>
        <taxon>Opitutaceae</taxon>
        <taxon>Rariglobus</taxon>
    </lineage>
</organism>
<name>A0A556QM91_9BACT</name>
<protein>
    <submittedName>
        <fullName evidence="1">Uncharacterized protein</fullName>
    </submittedName>
</protein>
<sequence>MELDPQLFLEPTQQWRLETHWVTSPDNAPEQADTSPEYLRLTVTADEYRISDWRELTGLGLDEIEDEGEGGKFYGRGTLEHMLGPERELHCEPASFGLILGAMKVCRKEGYLFSCEFDATVKLDDGKTEELALKAELPFAGVSMNVPINGNAVAIGLARAREEIGSLEIAAGQITPHDWLRKERSDPQAPLDDTRRVLLHTPWRQRLA</sequence>
<evidence type="ECO:0000313" key="2">
    <source>
        <dbReference type="Proteomes" id="UP000315648"/>
    </source>
</evidence>
<gene>
    <name evidence="1" type="ORF">FPL22_00220</name>
</gene>
<dbReference type="AlphaFoldDB" id="A0A556QM91"/>
<evidence type="ECO:0000313" key="1">
    <source>
        <dbReference type="EMBL" id="TSJ77769.1"/>
    </source>
</evidence>
<proteinExistence type="predicted"/>
<comment type="caution">
    <text evidence="1">The sequence shown here is derived from an EMBL/GenBank/DDBJ whole genome shotgun (WGS) entry which is preliminary data.</text>
</comment>
<reference evidence="1 2" key="1">
    <citation type="submission" date="2019-07" db="EMBL/GenBank/DDBJ databases">
        <title>Description of 53C-WASEF.</title>
        <authorList>
            <person name="Pitt A."/>
            <person name="Hahn M.W."/>
        </authorList>
    </citation>
    <scope>NUCLEOTIDE SEQUENCE [LARGE SCALE GENOMIC DNA]</scope>
    <source>
        <strain evidence="1 2">53C-WASEF</strain>
    </source>
</reference>
<accession>A0A556QM91</accession>
<dbReference type="RefSeq" id="WP_144228111.1">
    <property type="nucleotide sequence ID" value="NZ_CBCRVV010000001.1"/>
</dbReference>
<keyword evidence="2" id="KW-1185">Reference proteome</keyword>
<dbReference type="Proteomes" id="UP000315648">
    <property type="component" value="Unassembled WGS sequence"/>
</dbReference>
<dbReference type="EMBL" id="VMBG01000001">
    <property type="protein sequence ID" value="TSJ77769.1"/>
    <property type="molecule type" value="Genomic_DNA"/>
</dbReference>